<dbReference type="EMBL" id="GL192406">
    <property type="protein sequence ID" value="EFB22285.1"/>
    <property type="molecule type" value="Genomic_DNA"/>
</dbReference>
<organism evidence="2">
    <name type="scientific">Ailuropoda melanoleuca</name>
    <name type="common">Giant panda</name>
    <dbReference type="NCBI Taxonomy" id="9646"/>
    <lineage>
        <taxon>Eukaryota</taxon>
        <taxon>Metazoa</taxon>
        <taxon>Chordata</taxon>
        <taxon>Craniata</taxon>
        <taxon>Vertebrata</taxon>
        <taxon>Euteleostomi</taxon>
        <taxon>Mammalia</taxon>
        <taxon>Eutheria</taxon>
        <taxon>Laurasiatheria</taxon>
        <taxon>Carnivora</taxon>
        <taxon>Caniformia</taxon>
        <taxon>Ursidae</taxon>
        <taxon>Ailuropoda</taxon>
    </lineage>
</organism>
<reference evidence="2" key="1">
    <citation type="journal article" date="2010" name="Nature">
        <title>The sequence and de novo assembly of the giant panda genome.</title>
        <authorList>
            <person name="Li R."/>
            <person name="Fan W."/>
            <person name="Tian G."/>
            <person name="Zhu H."/>
            <person name="He L."/>
            <person name="Cai J."/>
            <person name="Huang Q."/>
            <person name="Cai Q."/>
            <person name="Li B."/>
            <person name="Bai Y."/>
            <person name="Zhang Z."/>
            <person name="Zhang Y."/>
            <person name="Wang W."/>
            <person name="Li J."/>
            <person name="Wei F."/>
            <person name="Li H."/>
            <person name="Jian M."/>
            <person name="Li J."/>
            <person name="Zhang Z."/>
            <person name="Nielsen R."/>
            <person name="Li D."/>
            <person name="Gu W."/>
            <person name="Yang Z."/>
            <person name="Xuan Z."/>
            <person name="Ryder O.A."/>
            <person name="Leung F.C."/>
            <person name="Zhou Y."/>
            <person name="Cao J."/>
            <person name="Sun X."/>
            <person name="Fu Y."/>
            <person name="Fang X."/>
            <person name="Guo X."/>
            <person name="Wang B."/>
            <person name="Hou R."/>
            <person name="Shen F."/>
            <person name="Mu B."/>
            <person name="Ni P."/>
            <person name="Lin R."/>
            <person name="Qian W."/>
            <person name="Wang G."/>
            <person name="Yu C."/>
            <person name="Nie W."/>
            <person name="Wang J."/>
            <person name="Wu Z."/>
            <person name="Liang H."/>
            <person name="Min J."/>
            <person name="Wu Q."/>
            <person name="Cheng S."/>
            <person name="Ruan J."/>
            <person name="Wang M."/>
            <person name="Shi Z."/>
            <person name="Wen M."/>
            <person name="Liu B."/>
            <person name="Ren X."/>
            <person name="Zheng H."/>
            <person name="Dong D."/>
            <person name="Cook K."/>
            <person name="Shan G."/>
            <person name="Zhang H."/>
            <person name="Kosiol C."/>
            <person name="Xie X."/>
            <person name="Lu Z."/>
            <person name="Zheng H."/>
            <person name="Li Y."/>
            <person name="Steiner C.C."/>
            <person name="Lam T.T."/>
            <person name="Lin S."/>
            <person name="Zhang Q."/>
            <person name="Li G."/>
            <person name="Tian J."/>
            <person name="Gong T."/>
            <person name="Liu H."/>
            <person name="Zhang D."/>
            <person name="Fang L."/>
            <person name="Ye C."/>
            <person name="Zhang J."/>
            <person name="Hu W."/>
            <person name="Xu A."/>
            <person name="Ren Y."/>
            <person name="Zhang G."/>
            <person name="Bruford M.W."/>
            <person name="Li Q."/>
            <person name="Ma L."/>
            <person name="Guo Y."/>
            <person name="An N."/>
            <person name="Hu Y."/>
            <person name="Zheng Y."/>
            <person name="Shi Y."/>
            <person name="Li Z."/>
            <person name="Liu Q."/>
            <person name="Chen Y."/>
            <person name="Zhao J."/>
            <person name="Qu N."/>
            <person name="Zhao S."/>
            <person name="Tian F."/>
            <person name="Wang X."/>
            <person name="Wang H."/>
            <person name="Xu L."/>
            <person name="Liu X."/>
            <person name="Vinar T."/>
            <person name="Wang Y."/>
            <person name="Lam T.W."/>
            <person name="Yiu S.M."/>
            <person name="Liu S."/>
            <person name="Zhang H."/>
            <person name="Li D."/>
            <person name="Huang Y."/>
            <person name="Wang X."/>
            <person name="Yang G."/>
            <person name="Jiang Z."/>
            <person name="Wang J."/>
            <person name="Qin N."/>
            <person name="Li L."/>
            <person name="Li J."/>
            <person name="Bolund L."/>
            <person name="Kristiansen K."/>
            <person name="Wong G.K."/>
            <person name="Olson M."/>
            <person name="Zhang X."/>
            <person name="Li S."/>
            <person name="Yang H."/>
            <person name="Wang J."/>
            <person name="Wang J."/>
        </authorList>
    </citation>
    <scope>NUCLEOTIDE SEQUENCE [LARGE SCALE GENOMIC DNA]</scope>
</reference>
<accession>D2H0E8</accession>
<feature type="domain" description="U4/U6.U5 small nuclear ribonucleoprotein 27kDa protein" evidence="1">
    <location>
        <begin position="9"/>
        <end position="33"/>
    </location>
</feature>
<dbReference type="InterPro" id="IPR013957">
    <property type="entry name" value="SNRNP27"/>
</dbReference>
<dbReference type="Pfam" id="PF08648">
    <property type="entry name" value="SNRNP27"/>
    <property type="match status" value="1"/>
</dbReference>
<sequence>EEDLEGKTEEEIEMMKLMGFASFDSTKAVHESKRRIQQTFGFHCMRIEMLKNDFFPLTLFRRVDFV</sequence>
<gene>
    <name evidence="2" type="ORF">PANDA_002894</name>
</gene>
<dbReference type="AlphaFoldDB" id="D2H0E8"/>
<evidence type="ECO:0000259" key="1">
    <source>
        <dbReference type="Pfam" id="PF08648"/>
    </source>
</evidence>
<dbReference type="HOGENOM" id="CLU_075596_4_1_1"/>
<feature type="non-terminal residue" evidence="2">
    <location>
        <position position="66"/>
    </location>
</feature>
<name>D2H0E8_AILME</name>
<protein>
    <recommendedName>
        <fullName evidence="1">U4/U6.U5 small nuclear ribonucleoprotein 27kDa protein domain-containing protein</fullName>
    </recommendedName>
</protein>
<dbReference type="InParanoid" id="D2H0E8"/>
<dbReference type="GO" id="GO:0008380">
    <property type="term" value="P:RNA splicing"/>
    <property type="evidence" value="ECO:0007669"/>
    <property type="project" value="InterPro"/>
</dbReference>
<evidence type="ECO:0000313" key="2">
    <source>
        <dbReference type="EMBL" id="EFB22285.1"/>
    </source>
</evidence>
<feature type="non-terminal residue" evidence="2">
    <location>
        <position position="1"/>
    </location>
</feature>
<proteinExistence type="predicted"/>